<comment type="caution">
    <text evidence="1">The sequence shown here is derived from an EMBL/GenBank/DDBJ whole genome shotgun (WGS) entry which is preliminary data.</text>
</comment>
<reference evidence="1" key="1">
    <citation type="submission" date="2013-12" db="EMBL/GenBank/DDBJ databases">
        <title>A Varibaculum cambriense genome reconstructed from a premature infant gut community with otherwise low bacterial novelty that shifts toward anaerobic metabolism during the third week of life.</title>
        <authorList>
            <person name="Brown C.T."/>
            <person name="Sharon I."/>
            <person name="Thomas B.C."/>
            <person name="Castelle C.J."/>
            <person name="Morowitz M.J."/>
            <person name="Banfield J.F."/>
        </authorList>
    </citation>
    <scope>NUCLEOTIDE SEQUENCE</scope>
</reference>
<proteinExistence type="predicted"/>
<name>W1Y7A3_9ZZZZ</name>
<keyword evidence="1" id="KW-0812">Transmembrane</keyword>
<dbReference type="EMBL" id="AZMM01007484">
    <property type="protein sequence ID" value="ETJ38397.1"/>
    <property type="molecule type" value="Genomic_DNA"/>
</dbReference>
<feature type="non-terminal residue" evidence="1">
    <location>
        <position position="1"/>
    </location>
</feature>
<organism evidence="1">
    <name type="scientific">human gut metagenome</name>
    <dbReference type="NCBI Taxonomy" id="408170"/>
    <lineage>
        <taxon>unclassified sequences</taxon>
        <taxon>metagenomes</taxon>
        <taxon>organismal metagenomes</taxon>
    </lineage>
</organism>
<dbReference type="AlphaFoldDB" id="W1Y7A3"/>
<feature type="non-terminal residue" evidence="1">
    <location>
        <position position="82"/>
    </location>
</feature>
<gene>
    <name evidence="1" type="ORF">Q604_UNBC07484G0001</name>
</gene>
<accession>W1Y7A3</accession>
<sequence>GIDPAQKDPLTPYLVNVKQTDLEPGKYNVILGEQLASQLGVNRGDQIRVMVPSASQFTPMGRIPSQRLVAVLAFPTSYNWND</sequence>
<protein>
    <submittedName>
        <fullName evidence="1">Lipo-releasing system transmembrane protein lolC</fullName>
    </submittedName>
</protein>
<evidence type="ECO:0000313" key="1">
    <source>
        <dbReference type="EMBL" id="ETJ38397.1"/>
    </source>
</evidence>
<keyword evidence="1" id="KW-0472">Membrane</keyword>